<organism evidence="2 3">
    <name type="scientific">Cognatiyoonia koreensis</name>
    <dbReference type="NCBI Taxonomy" id="364200"/>
    <lineage>
        <taxon>Bacteria</taxon>
        <taxon>Pseudomonadati</taxon>
        <taxon>Pseudomonadota</taxon>
        <taxon>Alphaproteobacteria</taxon>
        <taxon>Rhodobacterales</taxon>
        <taxon>Paracoccaceae</taxon>
        <taxon>Cognatiyoonia</taxon>
    </lineage>
</organism>
<accession>A0A1I0NWF1</accession>
<reference evidence="2 3" key="1">
    <citation type="submission" date="2016-10" db="EMBL/GenBank/DDBJ databases">
        <authorList>
            <person name="de Groot N.N."/>
        </authorList>
    </citation>
    <scope>NUCLEOTIDE SEQUENCE [LARGE SCALE GENOMIC DNA]</scope>
    <source>
        <strain evidence="2 3">DSM 17925</strain>
    </source>
</reference>
<keyword evidence="1" id="KW-0812">Transmembrane</keyword>
<proteinExistence type="predicted"/>
<evidence type="ECO:0000313" key="2">
    <source>
        <dbReference type="EMBL" id="SEW06120.1"/>
    </source>
</evidence>
<dbReference type="AlphaFoldDB" id="A0A1I0NWF1"/>
<dbReference type="EMBL" id="FOIZ01000001">
    <property type="protein sequence ID" value="SEW06120.1"/>
    <property type="molecule type" value="Genomic_DNA"/>
</dbReference>
<sequence length="173" mass="19441">MKDTYIIESPTTSVFVRIPLLIIGVLFFGIGFFAFAKTVLAMIQNLFGASITGDFGLGLLIGVGFMVMGAFPAYRSIEPAKTLCFDAAAKEVRLVLRYPFGLKRRYTASFDEKMLPKPVWIVDTDSISKGYWALEAVLPDGNVMHRLDRQHHPQMQQKATVEQWCDDIARLMT</sequence>
<name>A0A1I0NWF1_9RHOB</name>
<gene>
    <name evidence="2" type="ORF">SAMN04488515_0866</name>
</gene>
<protein>
    <submittedName>
        <fullName evidence="2">Uncharacterized protein</fullName>
    </submittedName>
</protein>
<dbReference type="RefSeq" id="WP_089990698.1">
    <property type="nucleotide sequence ID" value="NZ_FOIZ01000001.1"/>
</dbReference>
<feature type="transmembrane region" description="Helical" evidence="1">
    <location>
        <begin position="20"/>
        <end position="43"/>
    </location>
</feature>
<keyword evidence="1" id="KW-1133">Transmembrane helix</keyword>
<keyword evidence="3" id="KW-1185">Reference proteome</keyword>
<dbReference type="Proteomes" id="UP000199167">
    <property type="component" value="Unassembled WGS sequence"/>
</dbReference>
<evidence type="ECO:0000256" key="1">
    <source>
        <dbReference type="SAM" id="Phobius"/>
    </source>
</evidence>
<keyword evidence="1" id="KW-0472">Membrane</keyword>
<evidence type="ECO:0000313" key="3">
    <source>
        <dbReference type="Proteomes" id="UP000199167"/>
    </source>
</evidence>
<feature type="transmembrane region" description="Helical" evidence="1">
    <location>
        <begin position="55"/>
        <end position="74"/>
    </location>
</feature>